<keyword evidence="2" id="KW-0472">Membrane</keyword>
<feature type="compositionally biased region" description="Polar residues" evidence="1">
    <location>
        <begin position="51"/>
        <end position="64"/>
    </location>
</feature>
<keyword evidence="2" id="KW-0812">Transmembrane</keyword>
<feature type="transmembrane region" description="Helical" evidence="2">
    <location>
        <begin position="143"/>
        <end position="162"/>
    </location>
</feature>
<dbReference type="Proteomes" id="UP001209486">
    <property type="component" value="Unassembled WGS sequence"/>
</dbReference>
<evidence type="ECO:0008006" key="5">
    <source>
        <dbReference type="Google" id="ProtNLM"/>
    </source>
</evidence>
<feature type="compositionally biased region" description="Basic and acidic residues" evidence="1">
    <location>
        <begin position="1"/>
        <end position="14"/>
    </location>
</feature>
<proteinExistence type="predicted"/>
<reference evidence="3 4" key="1">
    <citation type="submission" date="2019-08" db="EMBL/GenBank/DDBJ databases">
        <title>Comparison of rpoB and gyrB Sequences from Mobiluncus Species and Development of a Multiplex PCR Method for Clinical Detection of Mobiluncus curtisii and Mobiluncus mulieris.</title>
        <authorList>
            <person name="Yang L."/>
            <person name="Shen Y."/>
            <person name="Xu G."/>
            <person name="Shu L.-B."/>
            <person name="Hu J."/>
            <person name="Zhang R."/>
            <person name="Wang Y."/>
            <person name="Zhou H.-W."/>
            <person name="Zhang X."/>
        </authorList>
    </citation>
    <scope>NUCLEOTIDE SEQUENCE [LARGE SCALE GENOMIC DNA]</scope>
    <source>
        <strain evidence="3 4">M26</strain>
    </source>
</reference>
<evidence type="ECO:0000313" key="3">
    <source>
        <dbReference type="EMBL" id="MCU9969227.1"/>
    </source>
</evidence>
<dbReference type="AlphaFoldDB" id="A0ABD4TYC6"/>
<evidence type="ECO:0000256" key="1">
    <source>
        <dbReference type="SAM" id="MobiDB-lite"/>
    </source>
</evidence>
<evidence type="ECO:0000313" key="4">
    <source>
        <dbReference type="Proteomes" id="UP001209486"/>
    </source>
</evidence>
<dbReference type="EMBL" id="VSZY01000011">
    <property type="protein sequence ID" value="MCU9969227.1"/>
    <property type="molecule type" value="Genomic_DNA"/>
</dbReference>
<name>A0ABD4TYC6_9ACTO</name>
<evidence type="ECO:0000256" key="2">
    <source>
        <dbReference type="SAM" id="Phobius"/>
    </source>
</evidence>
<sequence>MTEVNHDDNHDHNPGQEPEGAEVEGISGGDSVPVRPVGSPLLSDDARDAATPSNGQEKPTTTTGGLDARKIASIEQTLALIENHLHLPMIFPETDKLREMRENLPEVYKIYLAAAKSDVKATEIERTAPFVVPDKYARRGQTYGLIATVLVLILVGYCVYAGSTILAGIFGTIDLIALVAVFGANQKPKER</sequence>
<dbReference type="RefSeq" id="WP_114990507.1">
    <property type="nucleotide sequence ID" value="NZ_JABCUP010000001.1"/>
</dbReference>
<organism evidence="3 4">
    <name type="scientific">Mobiluncus mulieris</name>
    <dbReference type="NCBI Taxonomy" id="2052"/>
    <lineage>
        <taxon>Bacteria</taxon>
        <taxon>Bacillati</taxon>
        <taxon>Actinomycetota</taxon>
        <taxon>Actinomycetes</taxon>
        <taxon>Actinomycetales</taxon>
        <taxon>Actinomycetaceae</taxon>
        <taxon>Mobiluncus</taxon>
    </lineage>
</organism>
<accession>A0ABD4TYC6</accession>
<keyword evidence="2" id="KW-1133">Transmembrane helix</keyword>
<feature type="transmembrane region" description="Helical" evidence="2">
    <location>
        <begin position="168"/>
        <end position="185"/>
    </location>
</feature>
<feature type="region of interest" description="Disordered" evidence="1">
    <location>
        <begin position="1"/>
        <end position="68"/>
    </location>
</feature>
<protein>
    <recommendedName>
        <fullName evidence="5">DUF2335 domain-containing protein</fullName>
    </recommendedName>
</protein>
<comment type="caution">
    <text evidence="3">The sequence shown here is derived from an EMBL/GenBank/DDBJ whole genome shotgun (WGS) entry which is preliminary data.</text>
</comment>
<gene>
    <name evidence="3" type="ORF">FYZ43_07415</name>
</gene>